<keyword evidence="3" id="KW-1185">Reference proteome</keyword>
<evidence type="ECO:0000256" key="1">
    <source>
        <dbReference type="SAM" id="MobiDB-lite"/>
    </source>
</evidence>
<comment type="caution">
    <text evidence="2">The sequence shown here is derived from an EMBL/GenBank/DDBJ whole genome shotgun (WGS) entry which is preliminary data.</text>
</comment>
<proteinExistence type="predicted"/>
<gene>
    <name evidence="2" type="ORF">EKM59_11310</name>
</gene>
<accession>A0A3S0WQG9</accession>
<feature type="compositionally biased region" description="Polar residues" evidence="1">
    <location>
        <begin position="179"/>
        <end position="191"/>
    </location>
</feature>
<feature type="compositionally biased region" description="Basic and acidic residues" evidence="1">
    <location>
        <begin position="169"/>
        <end position="178"/>
    </location>
</feature>
<evidence type="ECO:0000313" key="2">
    <source>
        <dbReference type="EMBL" id="RUQ79209.1"/>
    </source>
</evidence>
<organism evidence="2 3">
    <name type="scientific">Legionella septentrionalis</name>
    <dbReference type="NCBI Taxonomy" id="2498109"/>
    <lineage>
        <taxon>Bacteria</taxon>
        <taxon>Pseudomonadati</taxon>
        <taxon>Pseudomonadota</taxon>
        <taxon>Gammaproteobacteria</taxon>
        <taxon>Legionellales</taxon>
        <taxon>Legionellaceae</taxon>
        <taxon>Legionella</taxon>
    </lineage>
</organism>
<dbReference type="Proteomes" id="UP000288012">
    <property type="component" value="Unassembled WGS sequence"/>
</dbReference>
<dbReference type="RefSeq" id="WP_127111568.1">
    <property type="nucleotide sequence ID" value="NZ_RZGR01000050.1"/>
</dbReference>
<evidence type="ECO:0000313" key="3">
    <source>
        <dbReference type="Proteomes" id="UP000288012"/>
    </source>
</evidence>
<reference evidence="2 3" key="1">
    <citation type="submission" date="2018-12" db="EMBL/GenBank/DDBJ databases">
        <title>Legionella sp,whole genome shotgun sequence.</title>
        <authorList>
            <person name="Wu H."/>
        </authorList>
    </citation>
    <scope>NUCLEOTIDE SEQUENCE [LARGE SCALE GENOMIC DNA]</scope>
    <source>
        <strain evidence="3">km714</strain>
    </source>
</reference>
<protein>
    <submittedName>
        <fullName evidence="2">Uncharacterized protein</fullName>
    </submittedName>
</protein>
<dbReference type="EMBL" id="RZGR01000050">
    <property type="protein sequence ID" value="RUQ79209.1"/>
    <property type="molecule type" value="Genomic_DNA"/>
</dbReference>
<sequence>MKAFTHLCKKVNLSIFNDTLTVYPTKNGNTSLELFELDTGEKVWNEVDCLHSEFDDVALANDEEEENELGVIRYVERADPNHADYHQDSFPLSDPHYHLQFKAPIDQKKLADILSVLLKYHVLSSEEATSLSHAFQQANSLPVFATHEPRQQAKTTGKKREFACLQGKAEQDKAEQDKNQTPSMQVESSSPKRMKLGENRQGLFQVSQSEEQKDEDATETLGYS</sequence>
<name>A0A3S0WQG9_9GAMM</name>
<feature type="region of interest" description="Disordered" evidence="1">
    <location>
        <begin position="167"/>
        <end position="224"/>
    </location>
</feature>
<dbReference type="AlphaFoldDB" id="A0A3S0WQG9"/>